<reference evidence="1" key="1">
    <citation type="submission" date="2018-11" db="EMBL/GenBank/DDBJ databases">
        <authorList>
            <consortium name="Genoscope - CEA"/>
            <person name="William W."/>
        </authorList>
    </citation>
    <scope>NUCLEOTIDE SEQUENCE [LARGE SCALE GENOMIC DNA]</scope>
    <source>
        <strain evidence="1">T9AD</strain>
    </source>
</reference>
<organism evidence="1">
    <name type="scientific">Ectopseudomonas oleovorans</name>
    <name type="common">Pseudomonas oleovorans</name>
    <dbReference type="NCBI Taxonomy" id="301"/>
    <lineage>
        <taxon>Bacteria</taxon>
        <taxon>Pseudomonadati</taxon>
        <taxon>Pseudomonadota</taxon>
        <taxon>Gammaproteobacteria</taxon>
        <taxon>Pseudomonadales</taxon>
        <taxon>Pseudomonadaceae</taxon>
        <taxon>Ectopseudomonas</taxon>
    </lineage>
</organism>
<proteinExistence type="predicted"/>
<accession>A0A653AYA8</accession>
<dbReference type="AlphaFoldDB" id="A0A653AYA8"/>
<gene>
    <name evidence="1" type="ORF">POT9AD_0367</name>
</gene>
<protein>
    <submittedName>
        <fullName evidence="1">Uncharacterized protein</fullName>
    </submittedName>
</protein>
<dbReference type="EMBL" id="LR130779">
    <property type="protein sequence ID" value="VDN61358.1"/>
    <property type="molecule type" value="Genomic_DNA"/>
</dbReference>
<evidence type="ECO:0000313" key="1">
    <source>
        <dbReference type="EMBL" id="VDN61358.1"/>
    </source>
</evidence>
<sequence length="59" mass="6625">MKTTGYRCIVLVDVKSDIHPTRHSRTWHFAGAPYASGPRRIAGYRCSVLVDVKSDIHPT</sequence>
<name>A0A653AYA8_ECTOL</name>